<dbReference type="PROSITE" id="PS00108">
    <property type="entry name" value="PROTEIN_KINASE_ST"/>
    <property type="match status" value="1"/>
</dbReference>
<protein>
    <recommendedName>
        <fullName evidence="3">non-specific serine/threonine protein kinase</fullName>
        <ecNumber evidence="3">2.7.11.1</ecNumber>
    </recommendedName>
</protein>
<reference evidence="23" key="1">
    <citation type="submission" date="2019-08" db="EMBL/GenBank/DDBJ databases">
        <title>Reference gene set and small RNA set construction with multiple tissues from Davidia involucrata Baill.</title>
        <authorList>
            <person name="Yang H."/>
            <person name="Zhou C."/>
            <person name="Li G."/>
            <person name="Wang J."/>
            <person name="Gao P."/>
            <person name="Wang M."/>
            <person name="Wang R."/>
            <person name="Zhao Y."/>
        </authorList>
    </citation>
    <scope>NUCLEOTIDE SEQUENCE</scope>
    <source>
        <tissue evidence="23">Mixed with DoveR01_LX</tissue>
    </source>
</reference>
<comment type="catalytic activity">
    <reaction evidence="19">
        <text>L-seryl-[protein] + ATP = O-phospho-L-seryl-[protein] + ADP + H(+)</text>
        <dbReference type="Rhea" id="RHEA:17989"/>
        <dbReference type="Rhea" id="RHEA-COMP:9863"/>
        <dbReference type="Rhea" id="RHEA-COMP:11604"/>
        <dbReference type="ChEBI" id="CHEBI:15378"/>
        <dbReference type="ChEBI" id="CHEBI:29999"/>
        <dbReference type="ChEBI" id="CHEBI:30616"/>
        <dbReference type="ChEBI" id="CHEBI:83421"/>
        <dbReference type="ChEBI" id="CHEBI:456216"/>
        <dbReference type="EC" id="2.7.11.1"/>
    </reaction>
</comment>
<dbReference type="InterPro" id="IPR017441">
    <property type="entry name" value="Protein_kinase_ATP_BS"/>
</dbReference>
<evidence type="ECO:0000256" key="11">
    <source>
        <dbReference type="ARBA" id="ARBA00022741"/>
    </source>
</evidence>
<dbReference type="GO" id="GO:0051707">
    <property type="term" value="P:response to other organism"/>
    <property type="evidence" value="ECO:0007669"/>
    <property type="project" value="UniProtKB-ARBA"/>
</dbReference>
<dbReference type="InterPro" id="IPR032675">
    <property type="entry name" value="LRR_dom_sf"/>
</dbReference>
<dbReference type="InterPro" id="IPR008271">
    <property type="entry name" value="Ser/Thr_kinase_AS"/>
</dbReference>
<evidence type="ECO:0000256" key="21">
    <source>
        <dbReference type="SAM" id="Phobius"/>
    </source>
</evidence>
<dbReference type="SUPFAM" id="SSF52047">
    <property type="entry name" value="RNI-like"/>
    <property type="match status" value="1"/>
</dbReference>
<evidence type="ECO:0000256" key="6">
    <source>
        <dbReference type="ARBA" id="ARBA00022614"/>
    </source>
</evidence>
<dbReference type="Pfam" id="PF13855">
    <property type="entry name" value="LRR_8"/>
    <property type="match status" value="3"/>
</dbReference>
<evidence type="ECO:0000256" key="16">
    <source>
        <dbReference type="ARBA" id="ARBA00023170"/>
    </source>
</evidence>
<dbReference type="FunFam" id="3.80.10.10:FF:000041">
    <property type="entry name" value="LRR receptor-like serine/threonine-protein kinase ERECTA"/>
    <property type="match status" value="1"/>
</dbReference>
<dbReference type="InterPro" id="IPR000719">
    <property type="entry name" value="Prot_kinase_dom"/>
</dbReference>
<dbReference type="Pfam" id="PF08263">
    <property type="entry name" value="LRRNT_2"/>
    <property type="match status" value="1"/>
</dbReference>
<dbReference type="Gene3D" id="3.80.10.10">
    <property type="entry name" value="Ribonuclease Inhibitor"/>
    <property type="match status" value="4"/>
</dbReference>
<evidence type="ECO:0000256" key="8">
    <source>
        <dbReference type="ARBA" id="ARBA00022692"/>
    </source>
</evidence>
<dbReference type="PANTHER" id="PTHR48054:SF12">
    <property type="entry name" value="PROTEIN KINASE DOMAIN-CONTAINING PROTEIN"/>
    <property type="match status" value="1"/>
</dbReference>
<evidence type="ECO:0000256" key="2">
    <source>
        <dbReference type="ARBA" id="ARBA00008684"/>
    </source>
</evidence>
<keyword evidence="4" id="KW-0723">Serine/threonine-protein kinase</keyword>
<gene>
    <name evidence="23" type="ORF">Din_003447</name>
</gene>
<comment type="similarity">
    <text evidence="2">Belongs to the protein kinase superfamily. Ser/Thr protein kinase family.</text>
</comment>
<evidence type="ECO:0000256" key="18">
    <source>
        <dbReference type="ARBA" id="ARBA00047899"/>
    </source>
</evidence>
<evidence type="ECO:0000313" key="23">
    <source>
        <dbReference type="EMBL" id="MPA34006.1"/>
    </source>
</evidence>
<evidence type="ECO:0000256" key="17">
    <source>
        <dbReference type="ARBA" id="ARBA00023180"/>
    </source>
</evidence>
<accession>A0A5B6YRH0</accession>
<evidence type="ECO:0000256" key="9">
    <source>
        <dbReference type="ARBA" id="ARBA00022729"/>
    </source>
</evidence>
<dbReference type="Gene3D" id="1.10.510.10">
    <property type="entry name" value="Transferase(Phosphotransferase) domain 1"/>
    <property type="match status" value="1"/>
</dbReference>
<evidence type="ECO:0000256" key="20">
    <source>
        <dbReference type="PROSITE-ProRule" id="PRU10141"/>
    </source>
</evidence>
<keyword evidence="15 21" id="KW-0472">Membrane</keyword>
<dbReference type="FunFam" id="3.80.10.10:FF:000062">
    <property type="entry name" value="protein STRUBBELIG-RECEPTOR FAMILY 3"/>
    <property type="match status" value="1"/>
</dbReference>
<comment type="catalytic activity">
    <reaction evidence="18">
        <text>L-threonyl-[protein] + ATP = O-phospho-L-threonyl-[protein] + ADP + H(+)</text>
        <dbReference type="Rhea" id="RHEA:46608"/>
        <dbReference type="Rhea" id="RHEA-COMP:11060"/>
        <dbReference type="Rhea" id="RHEA-COMP:11605"/>
        <dbReference type="ChEBI" id="CHEBI:15378"/>
        <dbReference type="ChEBI" id="CHEBI:30013"/>
        <dbReference type="ChEBI" id="CHEBI:30616"/>
        <dbReference type="ChEBI" id="CHEBI:61977"/>
        <dbReference type="ChEBI" id="CHEBI:456216"/>
        <dbReference type="EC" id="2.7.11.1"/>
    </reaction>
</comment>
<evidence type="ECO:0000256" key="14">
    <source>
        <dbReference type="ARBA" id="ARBA00022989"/>
    </source>
</evidence>
<dbReference type="EMBL" id="GHES01003447">
    <property type="protein sequence ID" value="MPA34006.1"/>
    <property type="molecule type" value="Transcribed_RNA"/>
</dbReference>
<dbReference type="FunFam" id="3.30.200.20:FF:000309">
    <property type="entry name" value="Leucine-rich repeat receptor protein kinase MSP1"/>
    <property type="match status" value="1"/>
</dbReference>
<dbReference type="CDD" id="cd14066">
    <property type="entry name" value="STKc_IRAK"/>
    <property type="match status" value="1"/>
</dbReference>
<comment type="subcellular location">
    <subcellularLocation>
        <location evidence="1">Membrane</location>
        <topology evidence="1">Single-pass type I membrane protein</topology>
    </subcellularLocation>
</comment>
<evidence type="ECO:0000256" key="7">
    <source>
        <dbReference type="ARBA" id="ARBA00022679"/>
    </source>
</evidence>
<dbReference type="InterPro" id="IPR001611">
    <property type="entry name" value="Leu-rich_rpt"/>
</dbReference>
<feature type="domain" description="Protein kinase" evidence="22">
    <location>
        <begin position="779"/>
        <end position="1055"/>
    </location>
</feature>
<dbReference type="Pfam" id="PF00560">
    <property type="entry name" value="LRR_1"/>
    <property type="match status" value="5"/>
</dbReference>
<name>A0A5B6YRH0_DAVIN</name>
<feature type="binding site" evidence="20">
    <location>
        <position position="808"/>
    </location>
    <ligand>
        <name>ATP</name>
        <dbReference type="ChEBI" id="CHEBI:30616"/>
    </ligand>
</feature>
<dbReference type="SMART" id="SM00220">
    <property type="entry name" value="S_TKc"/>
    <property type="match status" value="1"/>
</dbReference>
<evidence type="ECO:0000256" key="10">
    <source>
        <dbReference type="ARBA" id="ARBA00022737"/>
    </source>
</evidence>
<dbReference type="PROSITE" id="PS00107">
    <property type="entry name" value="PROTEIN_KINASE_ATP"/>
    <property type="match status" value="1"/>
</dbReference>
<dbReference type="PROSITE" id="PS51450">
    <property type="entry name" value="LRR"/>
    <property type="match status" value="1"/>
</dbReference>
<keyword evidence="8 21" id="KW-0812">Transmembrane</keyword>
<dbReference type="EC" id="2.7.11.1" evidence="3"/>
<dbReference type="AlphaFoldDB" id="A0A5B6YRH0"/>
<evidence type="ECO:0000256" key="13">
    <source>
        <dbReference type="ARBA" id="ARBA00022840"/>
    </source>
</evidence>
<feature type="transmembrane region" description="Helical" evidence="21">
    <location>
        <begin position="12"/>
        <end position="29"/>
    </location>
</feature>
<keyword evidence="12" id="KW-0418">Kinase</keyword>
<evidence type="ECO:0000256" key="4">
    <source>
        <dbReference type="ARBA" id="ARBA00022527"/>
    </source>
</evidence>
<dbReference type="PANTHER" id="PTHR48054">
    <property type="entry name" value="RECEPTOR KINASE-LIKE PROTEIN XA21"/>
    <property type="match status" value="1"/>
</dbReference>
<keyword evidence="9" id="KW-0732">Signal</keyword>
<proteinExistence type="inferred from homology"/>
<sequence length="1068" mass="116818">MSEEETEPLPVALLIFVILISGGIVNVVGDSLDTDKQVLIDLKTFLEDQNRVNRGRYTEWNQQQSSSPCDWQGISCDTGWSRVTGINLSENDISGHIFGNFSALTALTHLDLSKNTISGEIPADLGGCQNLRFLNLSHNIIDCGLNLTGLNSLEVLDLSLNRIRGEIQSTFRAICNSLIVVNISANNFTSEIGDGFSECRKLQYLDLSTNNFSGDIWPGLASLRELSVSENNFNGVIPPAIFPENCSLQLLDLSENNFSGEVPKNISNCKDLVILNLAGNKFSGQIPADIGSISGLEALFLGNNSFSREIPKTLLGLSNLSFLDLSNNNFRGGIQEIFGQFTQVKFLVLHGNSYTNGIQSSGILKLPNISRLDLSFNNFSGPLPVEISKMNSLKFLMLAYNEFSGYIPPEYGNLQGLQALDLSFNKLNGSIPSSFGNLSYLLWLMLANNQLSGKIPPELTSIGMNPRPTFLLNQKDERVTAGSGECSAMRRWIPADYPPFSFVYTLLTRKSCRSIWNRLLKGYDLFPVCGANSTVRTFRISGYVQLSGNRLSGEVPSEIGKMQNFSMLNLGVNEFYGTLPPEIGLMPLIVLNISQNKFSGEIPMQIGNIRCLQNLDLSYNNFSGTFPTSLNYLTDMSKFNMSYNPYISGVIPSTGQLATFEKESFLGDPLLDLPSFIRNSTDSPPGEKPKKPTRLGTVLVFLALILAFLVCGVMSLIVCLLVKSPVDTPGYLLEDMKSRHDFASSSSASSPWLSDTIKVIRLSKTAFTHADILKATGNFSSDRIIGTGGYGTVYQGVLPDGREVAVKKLQSEGIDGEREFRAEMEVLSGNGFGWPHPNLVALYGWCLDGSDKLLVYEYMEGGSLEDLVADRTRLTWRRRIDIALDVARALVFLHHECYPAIVHRDVKASNVLLDRDGKARVTDFGLARFVDAGGSHVSTMVAGTIGYVAPEYGQTWQATTKGDVYSFGVLAMELATGRRAVDGGEECLVEWATRVMGNGRQGFSGAMIPVAVLGSGLAEGAEEMCELLRIGIRCTAEAPQGRPNMEEVLAMLIKISGNWGISITLMKA</sequence>
<keyword evidence="13 20" id="KW-0067">ATP-binding</keyword>
<evidence type="ECO:0000259" key="22">
    <source>
        <dbReference type="PROSITE" id="PS50011"/>
    </source>
</evidence>
<evidence type="ECO:0000256" key="3">
    <source>
        <dbReference type="ARBA" id="ARBA00012513"/>
    </source>
</evidence>
<keyword evidence="17" id="KW-0325">Glycoprotein</keyword>
<dbReference type="FunFam" id="1.10.510.10:FF:000309">
    <property type="entry name" value="Leucine-rich repeat receptor-like protein kinase"/>
    <property type="match status" value="1"/>
</dbReference>
<dbReference type="Pfam" id="PF00069">
    <property type="entry name" value="Pkinase"/>
    <property type="match status" value="1"/>
</dbReference>
<dbReference type="FunFam" id="3.80.10.10:FF:000691">
    <property type="entry name" value="Putative LRR receptor-like serine/threonine-protein kinase"/>
    <property type="match status" value="1"/>
</dbReference>
<keyword evidence="7" id="KW-0808">Transferase</keyword>
<keyword evidence="5" id="KW-0597">Phosphoprotein</keyword>
<dbReference type="GO" id="GO:0016020">
    <property type="term" value="C:membrane"/>
    <property type="evidence" value="ECO:0007669"/>
    <property type="project" value="UniProtKB-SubCell"/>
</dbReference>
<keyword evidence="6" id="KW-0433">Leucine-rich repeat</keyword>
<dbReference type="GO" id="GO:0006952">
    <property type="term" value="P:defense response"/>
    <property type="evidence" value="ECO:0007669"/>
    <property type="project" value="UniProtKB-ARBA"/>
</dbReference>
<feature type="transmembrane region" description="Helical" evidence="21">
    <location>
        <begin position="698"/>
        <end position="718"/>
    </location>
</feature>
<dbReference type="InterPro" id="IPR052592">
    <property type="entry name" value="LRR-RLK"/>
</dbReference>
<evidence type="ECO:0000256" key="12">
    <source>
        <dbReference type="ARBA" id="ARBA00022777"/>
    </source>
</evidence>
<evidence type="ECO:0000256" key="5">
    <source>
        <dbReference type="ARBA" id="ARBA00022553"/>
    </source>
</evidence>
<dbReference type="GO" id="GO:0005524">
    <property type="term" value="F:ATP binding"/>
    <property type="evidence" value="ECO:0007669"/>
    <property type="project" value="UniProtKB-UniRule"/>
</dbReference>
<keyword evidence="11 20" id="KW-0547">Nucleotide-binding</keyword>
<dbReference type="SMART" id="SM00369">
    <property type="entry name" value="LRR_TYP"/>
    <property type="match status" value="6"/>
</dbReference>
<keyword evidence="10" id="KW-0677">Repeat</keyword>
<evidence type="ECO:0000256" key="1">
    <source>
        <dbReference type="ARBA" id="ARBA00004479"/>
    </source>
</evidence>
<dbReference type="InterPro" id="IPR011009">
    <property type="entry name" value="Kinase-like_dom_sf"/>
</dbReference>
<dbReference type="SUPFAM" id="SSF56112">
    <property type="entry name" value="Protein kinase-like (PK-like)"/>
    <property type="match status" value="1"/>
</dbReference>
<keyword evidence="16" id="KW-0675">Receptor</keyword>
<dbReference type="SUPFAM" id="SSF52058">
    <property type="entry name" value="L domain-like"/>
    <property type="match status" value="2"/>
</dbReference>
<organism evidence="23">
    <name type="scientific">Davidia involucrata</name>
    <name type="common">Dove tree</name>
    <dbReference type="NCBI Taxonomy" id="16924"/>
    <lineage>
        <taxon>Eukaryota</taxon>
        <taxon>Viridiplantae</taxon>
        <taxon>Streptophyta</taxon>
        <taxon>Embryophyta</taxon>
        <taxon>Tracheophyta</taxon>
        <taxon>Spermatophyta</taxon>
        <taxon>Magnoliopsida</taxon>
        <taxon>eudicotyledons</taxon>
        <taxon>Gunneridae</taxon>
        <taxon>Pentapetalae</taxon>
        <taxon>asterids</taxon>
        <taxon>Cornales</taxon>
        <taxon>Nyssaceae</taxon>
        <taxon>Davidia</taxon>
    </lineage>
</organism>
<dbReference type="GO" id="GO:0004674">
    <property type="term" value="F:protein serine/threonine kinase activity"/>
    <property type="evidence" value="ECO:0007669"/>
    <property type="project" value="UniProtKB-KW"/>
</dbReference>
<dbReference type="Gene3D" id="3.30.200.20">
    <property type="entry name" value="Phosphorylase Kinase, domain 1"/>
    <property type="match status" value="1"/>
</dbReference>
<dbReference type="PROSITE" id="PS50011">
    <property type="entry name" value="PROTEIN_KINASE_DOM"/>
    <property type="match status" value="1"/>
</dbReference>
<evidence type="ECO:0000256" key="19">
    <source>
        <dbReference type="ARBA" id="ARBA00048679"/>
    </source>
</evidence>
<dbReference type="InterPro" id="IPR003591">
    <property type="entry name" value="Leu-rich_rpt_typical-subtyp"/>
</dbReference>
<dbReference type="InterPro" id="IPR013210">
    <property type="entry name" value="LRR_N_plant-typ"/>
</dbReference>
<keyword evidence="14 21" id="KW-1133">Transmembrane helix</keyword>
<evidence type="ECO:0000256" key="15">
    <source>
        <dbReference type="ARBA" id="ARBA00023136"/>
    </source>
</evidence>